<keyword evidence="2" id="KW-1185">Reference proteome</keyword>
<name>A0A0U5GE06_ASPCI</name>
<evidence type="ECO:0000313" key="2">
    <source>
        <dbReference type="Proteomes" id="UP000054771"/>
    </source>
</evidence>
<reference evidence="2" key="1">
    <citation type="journal article" date="2016" name="Genome Announc.">
        <title>Draft genome sequences of fungus Aspergillus calidoustus.</title>
        <authorList>
            <person name="Horn F."/>
            <person name="Linde J."/>
            <person name="Mattern D.J."/>
            <person name="Walther G."/>
            <person name="Guthke R."/>
            <person name="Scherlach K."/>
            <person name="Martin K."/>
            <person name="Brakhage A.A."/>
            <person name="Petzke L."/>
            <person name="Valiante V."/>
        </authorList>
    </citation>
    <scope>NUCLEOTIDE SEQUENCE [LARGE SCALE GENOMIC DNA]</scope>
    <source>
        <strain evidence="2">SF006504</strain>
    </source>
</reference>
<dbReference type="AlphaFoldDB" id="A0A0U5GE06"/>
<dbReference type="EMBL" id="CDMC01000012">
    <property type="protein sequence ID" value="CEL08888.1"/>
    <property type="molecule type" value="Genomic_DNA"/>
</dbReference>
<accession>A0A0U5GE06</accession>
<gene>
    <name evidence="1" type="ORF">ASPCAL12033</name>
</gene>
<proteinExistence type="predicted"/>
<sequence length="120" mass="13718">MIRVRSFHFHLRILPPTQQPCCVSGLLSISSPFYQSFCIFASFIDLHFQPLSSLSDTPDLRERGVESTPPFPSTCRPLSLSLRPQVPWVEYRPLLSPLMKLTVVTTWAVALRPRSRTKHP</sequence>
<evidence type="ECO:0000313" key="1">
    <source>
        <dbReference type="EMBL" id="CEL08888.1"/>
    </source>
</evidence>
<dbReference type="Proteomes" id="UP000054771">
    <property type="component" value="Unassembled WGS sequence"/>
</dbReference>
<organism evidence="1 2">
    <name type="scientific">Aspergillus calidoustus</name>
    <dbReference type="NCBI Taxonomy" id="454130"/>
    <lineage>
        <taxon>Eukaryota</taxon>
        <taxon>Fungi</taxon>
        <taxon>Dikarya</taxon>
        <taxon>Ascomycota</taxon>
        <taxon>Pezizomycotina</taxon>
        <taxon>Eurotiomycetes</taxon>
        <taxon>Eurotiomycetidae</taxon>
        <taxon>Eurotiales</taxon>
        <taxon>Aspergillaceae</taxon>
        <taxon>Aspergillus</taxon>
        <taxon>Aspergillus subgen. Nidulantes</taxon>
    </lineage>
</organism>
<protein>
    <submittedName>
        <fullName evidence="1">Uncharacterized protein</fullName>
    </submittedName>
</protein>